<keyword evidence="1" id="KW-1133">Transmembrane helix</keyword>
<name>A0A1L3FI80_BRAJP</name>
<evidence type="ECO:0000256" key="1">
    <source>
        <dbReference type="SAM" id="Phobius"/>
    </source>
</evidence>
<dbReference type="AlphaFoldDB" id="A0A1L3FI80"/>
<evidence type="ECO:0000313" key="2">
    <source>
        <dbReference type="EMBL" id="APG12998.1"/>
    </source>
</evidence>
<dbReference type="RefSeq" id="WP_071915224.1">
    <property type="nucleotide sequence ID" value="NZ_CP017637.1"/>
</dbReference>
<sequence>MFDFTLEWASRRSTAERAIDARAMTNKLRFQEAFVFPLVLLIIFMFALGIMTGAHLNGRANHALPYLVSGGMGMPMLYPASESCRRPSNLSSLPRLRQAEVLALLTAE</sequence>
<keyword evidence="1" id="KW-0472">Membrane</keyword>
<protein>
    <submittedName>
        <fullName evidence="2">Uncharacterized protein</fullName>
    </submittedName>
</protein>
<gene>
    <name evidence="2" type="ORF">BKD09_32110</name>
</gene>
<feature type="transmembrane region" description="Helical" evidence="1">
    <location>
        <begin position="33"/>
        <end position="51"/>
    </location>
</feature>
<organism evidence="2 3">
    <name type="scientific">Bradyrhizobium japonicum</name>
    <dbReference type="NCBI Taxonomy" id="375"/>
    <lineage>
        <taxon>Bacteria</taxon>
        <taxon>Pseudomonadati</taxon>
        <taxon>Pseudomonadota</taxon>
        <taxon>Alphaproteobacteria</taxon>
        <taxon>Hyphomicrobiales</taxon>
        <taxon>Nitrobacteraceae</taxon>
        <taxon>Bradyrhizobium</taxon>
    </lineage>
</organism>
<dbReference type="OrthoDB" id="8236467at2"/>
<accession>A0A1L3FI80</accession>
<keyword evidence="1" id="KW-0812">Transmembrane</keyword>
<reference evidence="2 3" key="1">
    <citation type="submission" date="2016-11" db="EMBL/GenBank/DDBJ databases">
        <title>Complete Genome Sequence of Bradyrhizobium sp. strain J5, an isolated from soybean nodule in Hokkaido.</title>
        <authorList>
            <person name="Kanehara K."/>
        </authorList>
    </citation>
    <scope>NUCLEOTIDE SEQUENCE [LARGE SCALE GENOMIC DNA]</scope>
    <source>
        <strain evidence="2 3">J5</strain>
    </source>
</reference>
<proteinExistence type="predicted"/>
<evidence type="ECO:0000313" key="3">
    <source>
        <dbReference type="Proteomes" id="UP000181962"/>
    </source>
</evidence>
<dbReference type="EMBL" id="CP017637">
    <property type="protein sequence ID" value="APG12998.1"/>
    <property type="molecule type" value="Genomic_DNA"/>
</dbReference>
<dbReference type="Proteomes" id="UP000181962">
    <property type="component" value="Chromosome"/>
</dbReference>